<keyword evidence="4" id="KW-1185">Reference proteome</keyword>
<comment type="caution">
    <text evidence="3">The sequence shown here is derived from an EMBL/GenBank/DDBJ whole genome shotgun (WGS) entry which is preliminary data.</text>
</comment>
<feature type="transmembrane region" description="Helical" evidence="2">
    <location>
        <begin position="57"/>
        <end position="79"/>
    </location>
</feature>
<dbReference type="PANTHER" id="PTHR28251:SF1">
    <property type="entry name" value="V-TYPE ATPASE ASSEMBLY FACTOR PKR1"/>
    <property type="match status" value="1"/>
</dbReference>
<dbReference type="OrthoDB" id="9626941at2759"/>
<evidence type="ECO:0000313" key="4">
    <source>
        <dbReference type="Proteomes" id="UP001151516"/>
    </source>
</evidence>
<keyword evidence="2" id="KW-1133">Transmembrane helix</keyword>
<dbReference type="EMBL" id="JANBTX010000172">
    <property type="protein sequence ID" value="KAJ2685076.1"/>
    <property type="molecule type" value="Genomic_DNA"/>
</dbReference>
<organism evidence="3 4">
    <name type="scientific">Coemansia spiralis</name>
    <dbReference type="NCBI Taxonomy" id="417178"/>
    <lineage>
        <taxon>Eukaryota</taxon>
        <taxon>Fungi</taxon>
        <taxon>Fungi incertae sedis</taxon>
        <taxon>Zoopagomycota</taxon>
        <taxon>Kickxellomycotina</taxon>
        <taxon>Kickxellomycetes</taxon>
        <taxon>Kickxellales</taxon>
        <taxon>Kickxellaceae</taxon>
        <taxon>Coemansia</taxon>
    </lineage>
</organism>
<protein>
    <submittedName>
        <fullName evidence="3">Uncharacterized protein</fullName>
    </submittedName>
</protein>
<keyword evidence="2" id="KW-0472">Membrane</keyword>
<dbReference type="Proteomes" id="UP001151516">
    <property type="component" value="Unassembled WGS sequence"/>
</dbReference>
<dbReference type="InterPro" id="IPR013945">
    <property type="entry name" value="Pkr1"/>
</dbReference>
<proteinExistence type="predicted"/>
<dbReference type="Pfam" id="PF08636">
    <property type="entry name" value="Pkr1"/>
    <property type="match status" value="1"/>
</dbReference>
<evidence type="ECO:0000256" key="1">
    <source>
        <dbReference type="SAM" id="MobiDB-lite"/>
    </source>
</evidence>
<dbReference type="GO" id="GO:0005789">
    <property type="term" value="C:endoplasmic reticulum membrane"/>
    <property type="evidence" value="ECO:0007669"/>
    <property type="project" value="TreeGrafter"/>
</dbReference>
<dbReference type="GO" id="GO:0070072">
    <property type="term" value="P:vacuolar proton-transporting V-type ATPase complex assembly"/>
    <property type="evidence" value="ECO:0007669"/>
    <property type="project" value="InterPro"/>
</dbReference>
<dbReference type="AlphaFoldDB" id="A0A9W8GBS5"/>
<feature type="transmembrane region" description="Helical" evidence="2">
    <location>
        <begin position="32"/>
        <end position="51"/>
    </location>
</feature>
<evidence type="ECO:0000256" key="2">
    <source>
        <dbReference type="SAM" id="Phobius"/>
    </source>
</evidence>
<gene>
    <name evidence="3" type="ORF">IWW39_004518</name>
</gene>
<dbReference type="PANTHER" id="PTHR28251">
    <property type="entry name" value="V-TYPE ATPASE ASSEMBLY FACTOR PKR1"/>
    <property type="match status" value="1"/>
</dbReference>
<evidence type="ECO:0000313" key="3">
    <source>
        <dbReference type="EMBL" id="KAJ2685076.1"/>
    </source>
</evidence>
<feature type="region of interest" description="Disordered" evidence="1">
    <location>
        <begin position="90"/>
        <end position="117"/>
    </location>
</feature>
<reference evidence="3" key="1">
    <citation type="submission" date="2022-07" db="EMBL/GenBank/DDBJ databases">
        <title>Phylogenomic reconstructions and comparative analyses of Kickxellomycotina fungi.</title>
        <authorList>
            <person name="Reynolds N.K."/>
            <person name="Stajich J.E."/>
            <person name="Barry K."/>
            <person name="Grigoriev I.V."/>
            <person name="Crous P."/>
            <person name="Smith M.E."/>
        </authorList>
    </citation>
    <scope>NUCLEOTIDE SEQUENCE</scope>
    <source>
        <strain evidence="3">CBS 109367</strain>
    </source>
</reference>
<sequence>MGNKSPQKASAKSSGILGDIVNSIFEPGVNRGVLVVMNSAFAGLFLILAYLLFATHFNLHVCVLTLIAMGLFISIQWFIKEATAFKNNAATATPSGGHSPGTAGGKSAATKPKKKKL</sequence>
<keyword evidence="2" id="KW-0812">Transmembrane</keyword>
<name>A0A9W8GBS5_9FUNG</name>
<accession>A0A9W8GBS5</accession>